<proteinExistence type="predicted"/>
<reference evidence="2" key="1">
    <citation type="journal article" date="2017" name="Appl. Environ. Microbiol.">
        <title>Genomic analysis of Calderihabitans maritimus KKC1, a thermophilic hydrogenogenic carboxydotrophic bacterium isolated from marine sediment.</title>
        <authorList>
            <person name="Omae K."/>
            <person name="Yoneda Y."/>
            <person name="Fukuyama Y."/>
            <person name="Yoshida T."/>
            <person name="Sako Y."/>
        </authorList>
    </citation>
    <scope>NUCLEOTIDE SEQUENCE [LARGE SCALE GENOMIC DNA]</scope>
    <source>
        <strain evidence="2">KKC1</strain>
    </source>
</reference>
<accession>A0A1Z5HXV9</accession>
<dbReference type="EMBL" id="BDGJ01000199">
    <property type="protein sequence ID" value="GAW94207.1"/>
    <property type="molecule type" value="Genomic_DNA"/>
</dbReference>
<name>A0A1Z5HXV9_9FIRM</name>
<feature type="non-terminal residue" evidence="1">
    <location>
        <position position="1"/>
    </location>
</feature>
<keyword evidence="2" id="KW-1185">Reference proteome</keyword>
<organism evidence="1 2">
    <name type="scientific">Calderihabitans maritimus</name>
    <dbReference type="NCBI Taxonomy" id="1246530"/>
    <lineage>
        <taxon>Bacteria</taxon>
        <taxon>Bacillati</taxon>
        <taxon>Bacillota</taxon>
        <taxon>Clostridia</taxon>
        <taxon>Neomoorellales</taxon>
        <taxon>Calderihabitantaceae</taxon>
        <taxon>Calderihabitans</taxon>
    </lineage>
</organism>
<sequence>GVQFKSDLVSSLIRNYCPVCSGICIKTTFGIGAGVFLTPFFL</sequence>
<evidence type="ECO:0000313" key="1">
    <source>
        <dbReference type="EMBL" id="GAW94207.1"/>
    </source>
</evidence>
<gene>
    <name evidence="1" type="ORF">KKC1_33190</name>
</gene>
<protein>
    <submittedName>
        <fullName evidence="1">Uncharacterized protein</fullName>
    </submittedName>
</protein>
<dbReference type="Proteomes" id="UP000197032">
    <property type="component" value="Unassembled WGS sequence"/>
</dbReference>
<comment type="caution">
    <text evidence="1">The sequence shown here is derived from an EMBL/GenBank/DDBJ whole genome shotgun (WGS) entry which is preliminary data.</text>
</comment>
<dbReference type="AlphaFoldDB" id="A0A1Z5HXV9"/>
<evidence type="ECO:0000313" key="2">
    <source>
        <dbReference type="Proteomes" id="UP000197032"/>
    </source>
</evidence>